<dbReference type="Proteomes" id="UP000479190">
    <property type="component" value="Unassembled WGS sequence"/>
</dbReference>
<keyword evidence="2" id="KW-1185">Reference proteome</keyword>
<dbReference type="EMBL" id="CADCXV010000386">
    <property type="protein sequence ID" value="CAB0029962.1"/>
    <property type="molecule type" value="Genomic_DNA"/>
</dbReference>
<evidence type="ECO:0000313" key="1">
    <source>
        <dbReference type="EMBL" id="CAB0029962.1"/>
    </source>
</evidence>
<proteinExistence type="predicted"/>
<gene>
    <name evidence="1" type="ORF">TBRA_LOCUS1979</name>
</gene>
<dbReference type="AlphaFoldDB" id="A0A6H5I4L4"/>
<organism evidence="1 2">
    <name type="scientific">Trichogramma brassicae</name>
    <dbReference type="NCBI Taxonomy" id="86971"/>
    <lineage>
        <taxon>Eukaryota</taxon>
        <taxon>Metazoa</taxon>
        <taxon>Ecdysozoa</taxon>
        <taxon>Arthropoda</taxon>
        <taxon>Hexapoda</taxon>
        <taxon>Insecta</taxon>
        <taxon>Pterygota</taxon>
        <taxon>Neoptera</taxon>
        <taxon>Endopterygota</taxon>
        <taxon>Hymenoptera</taxon>
        <taxon>Apocrita</taxon>
        <taxon>Proctotrupomorpha</taxon>
        <taxon>Chalcidoidea</taxon>
        <taxon>Trichogrammatidae</taxon>
        <taxon>Trichogramma</taxon>
    </lineage>
</organism>
<name>A0A6H5I4L4_9HYME</name>
<protein>
    <submittedName>
        <fullName evidence="1">Uncharacterized protein</fullName>
    </submittedName>
</protein>
<reference evidence="1 2" key="1">
    <citation type="submission" date="2020-02" db="EMBL/GenBank/DDBJ databases">
        <authorList>
            <person name="Ferguson B K."/>
        </authorList>
    </citation>
    <scope>NUCLEOTIDE SEQUENCE [LARGE SCALE GENOMIC DNA]</scope>
</reference>
<accession>A0A6H5I4L4</accession>
<sequence length="84" mass="9498">MKISILWRYCEWFLVPMFLREVSDPIRTLPTSNRSRVGRRSVHLKICRLPTAASASSDIGVSGLAQPLRITTDQGDSSRRIVRA</sequence>
<evidence type="ECO:0000313" key="2">
    <source>
        <dbReference type="Proteomes" id="UP000479190"/>
    </source>
</evidence>